<dbReference type="GeneID" id="70233868"/>
<sequence>MVDFRCELSNQVPYFSSRPKQVRKVSGSSSLLNTSNLDDVMDCKRARSSGVVFEQITELKIEPELDPDTILGSRSSSKSVEKTPIPSIPKQLPPLMTLQAPLTLRNVLLDEKLGTNKRVSIKIDVIHVGHVSRPAGTHTVDSSTKGGELHTKRLGQVDTSSLGSVVWHLVVRNVDNHSGHRGGDDQRALSILLEHLSDVLGAVVNTVEVDVHDSVPVLVVVVDVVEDGSGFPNNTGVGDKHVDGAEVLNDLVNGILDVLRGGNVDPVSLCLDTVLLGELLCGFCGIGVVPDDKNITAGLTVGLSSSVSNSVFSGSSSNNTNLALHREKVKNTFTLKVGWRRLWQRSGVCSTVDQRGDNFVLCHCNYNQYHKFLRNTPNSEIQTINVYQIDLVNNWSIFSSKDSNFLSLAKLDACNCSTTDSRFVTRVCSFSIEVFRPPAARPAAEPAEPAEAAEAGTLFGSSVTADFGTSFSSTGVSLSATVLTDSSGFGVSCCSFFSGADTTFGSSLAGVVSFLASTSRGTCCQSSSSSPSTSWVSSSDRSCTLFSKEVTSFWFFRSSMVPVLDEKSTALAFGSSLTSGFGSSFGASFGSFFGSFFGSSFLGCSVCSSTFLSVSSTNVGRWIKERHQNTRRGVHGVESSNWAVFDLIRVPDSQLSFGVSIKTSGGQSICVSEPANSGNLGSGMAWSLRDDFSGLDVPNSELLVSRSSDNFGSVKVPGKTCHEVLVLQCLFAFQCVQVPDLDGVVERGRSKNVFGHRVVQNVSDFTGMTSQSGHWRNIDNFVGINLGESVVFRNFPK</sequence>
<reference evidence="2" key="2">
    <citation type="submission" date="2021-01" db="EMBL/GenBank/DDBJ databases">
        <authorList>
            <person name="Schikora-Tamarit M.A."/>
        </authorList>
    </citation>
    <scope>NUCLEOTIDE SEQUENCE</scope>
    <source>
        <strain evidence="2">CBS6075</strain>
    </source>
</reference>
<dbReference type="Proteomes" id="UP000769157">
    <property type="component" value="Unassembled WGS sequence"/>
</dbReference>
<organism evidence="2 3">
    <name type="scientific">Ogataea philodendri</name>
    <dbReference type="NCBI Taxonomy" id="1378263"/>
    <lineage>
        <taxon>Eukaryota</taxon>
        <taxon>Fungi</taxon>
        <taxon>Dikarya</taxon>
        <taxon>Ascomycota</taxon>
        <taxon>Saccharomycotina</taxon>
        <taxon>Pichiomycetes</taxon>
        <taxon>Pichiales</taxon>
        <taxon>Pichiaceae</taxon>
        <taxon>Ogataea</taxon>
    </lineage>
</organism>
<keyword evidence="3" id="KW-1185">Reference proteome</keyword>
<protein>
    <submittedName>
        <fullName evidence="2">Uncharacterized protein</fullName>
    </submittedName>
</protein>
<evidence type="ECO:0000256" key="1">
    <source>
        <dbReference type="SAM" id="MobiDB-lite"/>
    </source>
</evidence>
<proteinExistence type="predicted"/>
<name>A0A9P8P9Z5_9ASCO</name>
<evidence type="ECO:0000313" key="2">
    <source>
        <dbReference type="EMBL" id="KAH3668147.1"/>
    </source>
</evidence>
<dbReference type="OrthoDB" id="10681107at2759"/>
<dbReference type="RefSeq" id="XP_046062561.1">
    <property type="nucleotide sequence ID" value="XM_046202713.1"/>
</dbReference>
<comment type="caution">
    <text evidence="2">The sequence shown here is derived from an EMBL/GenBank/DDBJ whole genome shotgun (WGS) entry which is preliminary data.</text>
</comment>
<dbReference type="AlphaFoldDB" id="A0A9P8P9Z5"/>
<dbReference type="EMBL" id="JAEUBE010000158">
    <property type="protein sequence ID" value="KAH3668147.1"/>
    <property type="molecule type" value="Genomic_DNA"/>
</dbReference>
<gene>
    <name evidence="2" type="ORF">OGAPHI_001901</name>
</gene>
<feature type="region of interest" description="Disordered" evidence="1">
    <location>
        <begin position="67"/>
        <end position="92"/>
    </location>
</feature>
<accession>A0A9P8P9Z5</accession>
<reference evidence="2" key="1">
    <citation type="journal article" date="2021" name="Open Biol.">
        <title>Shared evolutionary footprints suggest mitochondrial oxidative damage underlies multiple complex I losses in fungi.</title>
        <authorList>
            <person name="Schikora-Tamarit M.A."/>
            <person name="Marcet-Houben M."/>
            <person name="Nosek J."/>
            <person name="Gabaldon T."/>
        </authorList>
    </citation>
    <scope>NUCLEOTIDE SEQUENCE</scope>
    <source>
        <strain evidence="2">CBS6075</strain>
    </source>
</reference>
<evidence type="ECO:0000313" key="3">
    <source>
        <dbReference type="Proteomes" id="UP000769157"/>
    </source>
</evidence>